<sequence>MERRPESINADLEEHSVSTLPLSQRAEMWDIAKDDPWRKNAVKRQEEFAQHSQRWSHDRSSIITHMRGTEAEIRDLGKKEEKLSRELAAVRSRAVLVNETYNQEAQRLNNIDAQHNDLMLRQCRNQDGVHERQLALSKFIEKRPAESQLKLPSLTNIPARIPPALEPPRSRSHPITPGQRLDPSPSSTAAGLKALPTAAQEASVKAYTSPYRPLQAHMSGNSSPITKDTLILRHDGSVYTYPKCIEGVPVEKITPSHPYWEPTWPDLRTLVERDLRVHEMNRSAKKAGIRDEVVRTYHYDHKVTQGKRILKFLEQDKTSPYQLLSKRFIGVGHGTITNYNTLYRLCETLESLADYKTDVKPVDWLRQRLHELAEGQGTSFNLAKTIRDFYNDPKLAALRQKAGFKTFGRPKSQRPRQCRSFGAAQESQPVRHAKPTSQADRR</sequence>
<gene>
    <name evidence="3" type="ORF">BBA_09442</name>
</gene>
<dbReference type="HOGENOM" id="CLU_619605_0_0_1"/>
<evidence type="ECO:0000313" key="3">
    <source>
        <dbReference type="EMBL" id="EJP61599.1"/>
    </source>
</evidence>
<dbReference type="RefSeq" id="XP_008602761.1">
    <property type="nucleotide sequence ID" value="XM_008604539.1"/>
</dbReference>
<reference evidence="3 4" key="1">
    <citation type="journal article" date="2012" name="Sci. Rep.">
        <title>Genomic perspectives on the evolution of fungal entomopathogenicity in Beauveria bassiana.</title>
        <authorList>
            <person name="Xiao G."/>
            <person name="Ying S.H."/>
            <person name="Zheng P."/>
            <person name="Wang Z.L."/>
            <person name="Zhang S."/>
            <person name="Xie X.Q."/>
            <person name="Shang Y."/>
            <person name="St Leger R.J."/>
            <person name="Zhao G.P."/>
            <person name="Wang C."/>
            <person name="Feng M.G."/>
        </authorList>
    </citation>
    <scope>NUCLEOTIDE SEQUENCE [LARGE SCALE GENOMIC DNA]</scope>
    <source>
        <strain evidence="3 4">ARSEF 2860</strain>
    </source>
</reference>
<protein>
    <submittedName>
        <fullName evidence="3">Uncharacterized protein</fullName>
    </submittedName>
</protein>
<dbReference type="AlphaFoldDB" id="J4KL52"/>
<feature type="region of interest" description="Disordered" evidence="2">
    <location>
        <begin position="405"/>
        <end position="442"/>
    </location>
</feature>
<proteinExistence type="predicted"/>
<evidence type="ECO:0000256" key="2">
    <source>
        <dbReference type="SAM" id="MobiDB-lite"/>
    </source>
</evidence>
<dbReference type="Proteomes" id="UP000002762">
    <property type="component" value="Unassembled WGS sequence"/>
</dbReference>
<feature type="region of interest" description="Disordered" evidence="2">
    <location>
        <begin position="158"/>
        <end position="196"/>
    </location>
</feature>
<keyword evidence="4" id="KW-1185">Reference proteome</keyword>
<accession>J4KL52</accession>
<dbReference type="GeneID" id="19892454"/>
<dbReference type="InParanoid" id="J4KL52"/>
<name>J4KL52_BEAB2</name>
<dbReference type="STRING" id="655819.J4KL52"/>
<evidence type="ECO:0000256" key="1">
    <source>
        <dbReference type="SAM" id="Coils"/>
    </source>
</evidence>
<keyword evidence="1" id="KW-0175">Coiled coil</keyword>
<dbReference type="EMBL" id="JH725203">
    <property type="protein sequence ID" value="EJP61599.1"/>
    <property type="molecule type" value="Genomic_DNA"/>
</dbReference>
<evidence type="ECO:0000313" key="4">
    <source>
        <dbReference type="Proteomes" id="UP000002762"/>
    </source>
</evidence>
<feature type="coiled-coil region" evidence="1">
    <location>
        <begin position="66"/>
        <end position="93"/>
    </location>
</feature>
<organism evidence="3 4">
    <name type="scientific">Beauveria bassiana (strain ARSEF 2860)</name>
    <name type="common">White muscardine disease fungus</name>
    <name type="synonym">Tritirachium shiotae</name>
    <dbReference type="NCBI Taxonomy" id="655819"/>
    <lineage>
        <taxon>Eukaryota</taxon>
        <taxon>Fungi</taxon>
        <taxon>Dikarya</taxon>
        <taxon>Ascomycota</taxon>
        <taxon>Pezizomycotina</taxon>
        <taxon>Sordariomycetes</taxon>
        <taxon>Hypocreomycetidae</taxon>
        <taxon>Hypocreales</taxon>
        <taxon>Cordycipitaceae</taxon>
        <taxon>Beauveria</taxon>
    </lineage>
</organism>